<dbReference type="OrthoDB" id="10635635at2759"/>
<reference evidence="1 2" key="1">
    <citation type="submission" date="2016-08" db="EMBL/GenBank/DDBJ databases">
        <title>A Parts List for Fungal Cellulosomes Revealed by Comparative Genomics.</title>
        <authorList>
            <consortium name="DOE Joint Genome Institute"/>
            <person name="Haitjema C.H."/>
            <person name="Gilmore S.P."/>
            <person name="Henske J.K."/>
            <person name="Solomon K.V."/>
            <person name="De Groot R."/>
            <person name="Kuo A."/>
            <person name="Mondo S.J."/>
            <person name="Salamov A.A."/>
            <person name="Labutti K."/>
            <person name="Zhao Z."/>
            <person name="Chiniquy J."/>
            <person name="Barry K."/>
            <person name="Brewer H.M."/>
            <person name="Purvine S.O."/>
            <person name="Wright A.T."/>
            <person name="Boxma B."/>
            <person name="Van Alen T."/>
            <person name="Hackstein J.H."/>
            <person name="Baker S.E."/>
            <person name="Grigoriev I.V."/>
            <person name="O'Malley M.A."/>
        </authorList>
    </citation>
    <scope>NUCLEOTIDE SEQUENCE [LARGE SCALE GENOMIC DNA]</scope>
    <source>
        <strain evidence="1 2">G1</strain>
    </source>
</reference>
<sequence length="127" mass="14802">MSKIKNILPYNDNYNDISNPKYLYNNAEKITDVLKILSQLFFEKYSNNFSEEENTLFIMNFSGSINDFKTMLFCSEYSNNNSNALQLLLLQVLIDINIIEFDTILDGRISHLSLIVIFIPKNIEIFV</sequence>
<name>A0A1Y2ACF8_9FUNG</name>
<proteinExistence type="predicted"/>
<protein>
    <submittedName>
        <fullName evidence="1">Uncharacterized protein</fullName>
    </submittedName>
</protein>
<accession>A0A1Y2ACF8</accession>
<dbReference type="EMBL" id="MCOG01000295">
    <property type="protein sequence ID" value="ORY20259.1"/>
    <property type="molecule type" value="Genomic_DNA"/>
</dbReference>
<evidence type="ECO:0000313" key="2">
    <source>
        <dbReference type="Proteomes" id="UP000193920"/>
    </source>
</evidence>
<comment type="caution">
    <text evidence="1">The sequence shown here is derived from an EMBL/GenBank/DDBJ whole genome shotgun (WGS) entry which is preliminary data.</text>
</comment>
<gene>
    <name evidence="1" type="ORF">LY90DRAFT_516939</name>
</gene>
<keyword evidence="2" id="KW-1185">Reference proteome</keyword>
<organism evidence="1 2">
    <name type="scientific">Neocallimastix californiae</name>
    <dbReference type="NCBI Taxonomy" id="1754190"/>
    <lineage>
        <taxon>Eukaryota</taxon>
        <taxon>Fungi</taxon>
        <taxon>Fungi incertae sedis</taxon>
        <taxon>Chytridiomycota</taxon>
        <taxon>Chytridiomycota incertae sedis</taxon>
        <taxon>Neocallimastigomycetes</taxon>
        <taxon>Neocallimastigales</taxon>
        <taxon>Neocallimastigaceae</taxon>
        <taxon>Neocallimastix</taxon>
    </lineage>
</organism>
<dbReference type="Proteomes" id="UP000193920">
    <property type="component" value="Unassembled WGS sequence"/>
</dbReference>
<evidence type="ECO:0000313" key="1">
    <source>
        <dbReference type="EMBL" id="ORY20259.1"/>
    </source>
</evidence>
<dbReference type="AlphaFoldDB" id="A0A1Y2ACF8"/>